<dbReference type="InterPro" id="IPR032707">
    <property type="entry name" value="MYCBPAP"/>
</dbReference>
<evidence type="ECO:0000313" key="2">
    <source>
        <dbReference type="EMBL" id="RKO93357.1"/>
    </source>
</evidence>
<feature type="compositionally biased region" description="Basic and acidic residues" evidence="1">
    <location>
        <begin position="133"/>
        <end position="147"/>
    </location>
</feature>
<dbReference type="AlphaFoldDB" id="A0A4V1ISF3"/>
<feature type="region of interest" description="Disordered" evidence="1">
    <location>
        <begin position="105"/>
        <end position="147"/>
    </location>
</feature>
<evidence type="ECO:0000313" key="3">
    <source>
        <dbReference type="Proteomes" id="UP000269721"/>
    </source>
</evidence>
<protein>
    <submittedName>
        <fullName evidence="2">MYCBP-associated protein family-domain-containing protein</fullName>
    </submittedName>
</protein>
<dbReference type="EMBL" id="KZ994272">
    <property type="protein sequence ID" value="RKO93357.1"/>
    <property type="molecule type" value="Genomic_DNA"/>
</dbReference>
<keyword evidence="3" id="KW-1185">Reference proteome</keyword>
<feature type="compositionally biased region" description="Low complexity" evidence="1">
    <location>
        <begin position="345"/>
        <end position="361"/>
    </location>
</feature>
<name>A0A4V1ISF3_9FUNG</name>
<dbReference type="OrthoDB" id="10263316at2759"/>
<feature type="region of interest" description="Disordered" evidence="1">
    <location>
        <begin position="331"/>
        <end position="398"/>
    </location>
</feature>
<feature type="region of interest" description="Disordered" evidence="1">
    <location>
        <begin position="30"/>
        <end position="49"/>
    </location>
</feature>
<evidence type="ECO:0000256" key="1">
    <source>
        <dbReference type="SAM" id="MobiDB-lite"/>
    </source>
</evidence>
<dbReference type="Pfam" id="PF14646">
    <property type="entry name" value="MYCBPAP"/>
    <property type="match status" value="1"/>
</dbReference>
<feature type="compositionally biased region" description="Acidic residues" evidence="1">
    <location>
        <begin position="379"/>
        <end position="394"/>
    </location>
</feature>
<organism evidence="2 3">
    <name type="scientific">Blyttiomyces helicus</name>
    <dbReference type="NCBI Taxonomy" id="388810"/>
    <lineage>
        <taxon>Eukaryota</taxon>
        <taxon>Fungi</taxon>
        <taxon>Fungi incertae sedis</taxon>
        <taxon>Chytridiomycota</taxon>
        <taxon>Chytridiomycota incertae sedis</taxon>
        <taxon>Chytridiomycetes</taxon>
        <taxon>Chytridiomycetes incertae sedis</taxon>
        <taxon>Blyttiomyces</taxon>
    </lineage>
</organism>
<dbReference type="PANTHER" id="PTHR48421:SF1">
    <property type="entry name" value="MYCBP-ASSOCIATED PROTEIN"/>
    <property type="match status" value="1"/>
</dbReference>
<gene>
    <name evidence="2" type="ORF">BDK51DRAFT_33297</name>
</gene>
<dbReference type="Proteomes" id="UP000269721">
    <property type="component" value="Unassembled WGS sequence"/>
</dbReference>
<feature type="compositionally biased region" description="Basic and acidic residues" evidence="1">
    <location>
        <begin position="111"/>
        <end position="122"/>
    </location>
</feature>
<reference evidence="3" key="1">
    <citation type="journal article" date="2018" name="Nat. Microbiol.">
        <title>Leveraging single-cell genomics to expand the fungal tree of life.</title>
        <authorList>
            <person name="Ahrendt S.R."/>
            <person name="Quandt C.A."/>
            <person name="Ciobanu D."/>
            <person name="Clum A."/>
            <person name="Salamov A."/>
            <person name="Andreopoulos B."/>
            <person name="Cheng J.F."/>
            <person name="Woyke T."/>
            <person name="Pelin A."/>
            <person name="Henrissat B."/>
            <person name="Reynolds N.K."/>
            <person name="Benny G.L."/>
            <person name="Smith M.E."/>
            <person name="James T.Y."/>
            <person name="Grigoriev I.V."/>
        </authorList>
    </citation>
    <scope>NUCLEOTIDE SEQUENCE [LARGE SCALE GENOMIC DNA]</scope>
</reference>
<accession>A0A4V1ISF3</accession>
<proteinExistence type="predicted"/>
<dbReference type="PANTHER" id="PTHR48421">
    <property type="entry name" value="MYCBP-ASSOCIATED PROTEIN"/>
    <property type="match status" value="1"/>
</dbReference>
<sequence>MAHQAVPIIAAVQPPLEEILSLPRLPSKKGSILDEMHPAPPPDPQALTTAHRSAKKRLQILVAKRIPPDYMGQDSPVEASERKQIPITLWNTASDFAEMEKLHGGAPAAELARDSDGSKNSEGELETSAQLLGEHRAREKESRRKHQEDRLRWLNQLHIFQRYIEVREEHALKNWKRHSVQWNRMEEDLARRSHKNPTELLMARLGEWRERVEEHNIVEEALKLLEHEHVDFWRTGLKLGSDLLGLTMPMPKGGPRQIERCRTYEPKSQYRGKDVPYRAAKKGELKDLISVIDPFADHGGGGHLEVVGRSTLDYLASALISRMDALASASDDASGQAEADDSDLAARSPISRSPSTSPSASHFPHRASTTASNRSQDRLEEDAAAEGEAGDEYSDGPLAQTPGPSLVFAMNRMSFVVEIGEVPSSILTVYNRGTTSCYFEWVLEERPNPLGRFFFYYTKGVILPNTAFDFPIMFKSASPVVFAETWRLATSPVGSEGPEKRVALQGIAIEPDTNKKKREKVQNLISRRRATTAATETVESMLRNMKPRSGSDLVLDERAIDDDEREFMKRNRDLHTLGLAAGGWDRSITTLYELINLSNDLDWRSEHLEKLNDLVALASTPPEDKVSPVLYMIGYDILVGLADSVSEASETIRKSLELPLERAATRFFEPDDVKEDTDCGLEGLKGRIFSKWFNGTLEVDSGFFAHHLPRLTIISATNNSFRWGRKTRWRGGRCGAQANTANRWSCHTGWR</sequence>